<dbReference type="GO" id="GO:0055037">
    <property type="term" value="C:recycling endosome"/>
    <property type="evidence" value="ECO:0007669"/>
    <property type="project" value="UniProtKB-SubCell"/>
</dbReference>
<dbReference type="GO" id="GO:0030136">
    <property type="term" value="C:clathrin-coated vesicle"/>
    <property type="evidence" value="ECO:0007669"/>
    <property type="project" value="UniProtKB-SubCell"/>
</dbReference>
<proteinExistence type="inferred from homology"/>
<keyword evidence="1" id="KW-0597">Phosphoprotein</keyword>
<comment type="subcellular location">
    <subcellularLocation>
        <location evidence="1">Early endosome</location>
    </subcellularLocation>
    <subcellularLocation>
        <location evidence="1">Recycling endosome</location>
    </subcellularLocation>
    <subcellularLocation>
        <location evidence="1">Golgi apparatus</location>
        <location evidence="1">trans-Golgi network</location>
    </subcellularLocation>
    <subcellularLocation>
        <location evidence="1">Cytoplasmic vesicle</location>
        <location evidence="1">Clathrin-coated vesicle</location>
    </subcellularLocation>
</comment>
<feature type="compositionally biased region" description="Basic residues" evidence="2">
    <location>
        <begin position="255"/>
        <end position="268"/>
    </location>
</feature>
<dbReference type="PROSITE" id="PS50003">
    <property type="entry name" value="PH_DOMAIN"/>
    <property type="match status" value="1"/>
</dbReference>
<feature type="domain" description="PH" evidence="3">
    <location>
        <begin position="71"/>
        <end position="165"/>
    </location>
</feature>
<sequence length="331" mass="37133">MRVDTPDTSDITRDKDNKANSINKYNKAEEKKIFSTVPNKTFQNLNSHAPGGAVMKIHRRILTHFLSCTSPVDKEGYLYKKRGRNTSYLRRWFVLKGNLLFYQTRPADRGLLGVIVLEGCVVQTGDSDVAFSLVFTGPGLRSYQLAADDQPSRKSWVNALLSASHIYISLLVRDLAHLYQEAKEGKSLSDPSHSSTATDSCVKMSSSVIAAFYAASPHLAQGSVVTHRETRSYSANHTYPNHHTHHAPSVPVRSANKRSPKHWPKRNAHVTPLNGPAPNYGEWPLVGFDPMDEFVKLHEYYGNEVKQVRADWLKKKQLEAGHIEEDLIDLG</sequence>
<evidence type="ECO:0000259" key="3">
    <source>
        <dbReference type="PROSITE" id="PS50003"/>
    </source>
</evidence>
<dbReference type="AlphaFoldDB" id="A0A8T0AW68"/>
<accession>A0A8T0AW68</accession>
<evidence type="ECO:0000313" key="5">
    <source>
        <dbReference type="Proteomes" id="UP000606274"/>
    </source>
</evidence>
<dbReference type="CDD" id="cd13288">
    <property type="entry name" value="PH_Ses"/>
    <property type="match status" value="1"/>
</dbReference>
<dbReference type="GO" id="GO:0001881">
    <property type="term" value="P:receptor recycling"/>
    <property type="evidence" value="ECO:0007669"/>
    <property type="project" value="UniProtKB-UniRule"/>
</dbReference>
<comment type="function">
    <text evidence="1">Plays a role in endocytic trafficking. Required for receptor recycling from endosomes, both to the trans-Golgi network and the plasma membrane.</text>
</comment>
<evidence type="ECO:0000256" key="1">
    <source>
        <dbReference type="RuleBase" id="RU369082"/>
    </source>
</evidence>
<dbReference type="SUPFAM" id="SSF50729">
    <property type="entry name" value="PH domain-like"/>
    <property type="match status" value="1"/>
</dbReference>
<organism evidence="4 5">
    <name type="scientific">Silurus meridionalis</name>
    <name type="common">Southern catfish</name>
    <name type="synonym">Silurus soldatovi meridionalis</name>
    <dbReference type="NCBI Taxonomy" id="175797"/>
    <lineage>
        <taxon>Eukaryota</taxon>
        <taxon>Metazoa</taxon>
        <taxon>Chordata</taxon>
        <taxon>Craniata</taxon>
        <taxon>Vertebrata</taxon>
        <taxon>Euteleostomi</taxon>
        <taxon>Actinopterygii</taxon>
        <taxon>Neopterygii</taxon>
        <taxon>Teleostei</taxon>
        <taxon>Ostariophysi</taxon>
        <taxon>Siluriformes</taxon>
        <taxon>Siluridae</taxon>
        <taxon>Silurus</taxon>
    </lineage>
</organism>
<dbReference type="Proteomes" id="UP000606274">
    <property type="component" value="Unassembled WGS sequence"/>
</dbReference>
<keyword evidence="1" id="KW-0333">Golgi apparatus</keyword>
<keyword evidence="1" id="KW-0967">Endosome</keyword>
<dbReference type="InterPro" id="IPR011993">
    <property type="entry name" value="PH-like_dom_sf"/>
</dbReference>
<dbReference type="EMBL" id="JABFDY010000014">
    <property type="protein sequence ID" value="KAF7697779.1"/>
    <property type="molecule type" value="Genomic_DNA"/>
</dbReference>
<comment type="caution">
    <text evidence="4">The sequence shown here is derived from an EMBL/GenBank/DDBJ whole genome shotgun (WGS) entry which is preliminary data.</text>
</comment>
<dbReference type="GO" id="GO:0007032">
    <property type="term" value="P:endosome organization"/>
    <property type="evidence" value="ECO:0007669"/>
    <property type="project" value="UniProtKB-UniRule"/>
</dbReference>
<evidence type="ECO:0000256" key="2">
    <source>
        <dbReference type="SAM" id="MobiDB-lite"/>
    </source>
</evidence>
<dbReference type="PANTHER" id="PTHR22902">
    <property type="entry name" value="SESQUIPEDALIAN"/>
    <property type="match status" value="1"/>
</dbReference>
<keyword evidence="5" id="KW-1185">Reference proteome</keyword>
<feature type="region of interest" description="Disordered" evidence="2">
    <location>
        <begin position="235"/>
        <end position="275"/>
    </location>
</feature>
<dbReference type="Pfam" id="PF00169">
    <property type="entry name" value="PH"/>
    <property type="match status" value="1"/>
</dbReference>
<protein>
    <recommendedName>
        <fullName evidence="1">Sesquipedalian</fullName>
        <shortName evidence="1">Ses</shortName>
    </recommendedName>
    <alternativeName>
        <fullName evidence="1">PH domain-containing endocytic trafficking adaptor</fullName>
    </alternativeName>
</protein>
<evidence type="ECO:0000313" key="4">
    <source>
        <dbReference type="EMBL" id="KAF7697779.1"/>
    </source>
</evidence>
<dbReference type="InterPro" id="IPR045188">
    <property type="entry name" value="Boi1/Boi2-like"/>
</dbReference>
<gene>
    <name evidence="4" type="ORF">HF521_004289</name>
</gene>
<reference evidence="4" key="1">
    <citation type="submission" date="2020-08" db="EMBL/GenBank/DDBJ databases">
        <title>Chromosome-level assembly of Southern catfish (Silurus meridionalis) provides insights into visual adaptation to the nocturnal and benthic lifestyles.</title>
        <authorList>
            <person name="Zhang Y."/>
            <person name="Wang D."/>
            <person name="Peng Z."/>
        </authorList>
    </citation>
    <scope>NUCLEOTIDE SEQUENCE</scope>
    <source>
        <strain evidence="4">SWU-2019-XX</strain>
        <tissue evidence="4">Muscle</tissue>
    </source>
</reference>
<dbReference type="Gene3D" id="2.30.29.30">
    <property type="entry name" value="Pleckstrin-homology domain (PH domain)/Phosphotyrosine-binding domain (PTB)"/>
    <property type="match status" value="1"/>
</dbReference>
<comment type="similarity">
    <text evidence="1">Belongs to the sesquipedalian family.</text>
</comment>
<dbReference type="GO" id="GO:0005769">
    <property type="term" value="C:early endosome"/>
    <property type="evidence" value="ECO:0007669"/>
    <property type="project" value="UniProtKB-SubCell"/>
</dbReference>
<dbReference type="InterPro" id="IPR001849">
    <property type="entry name" value="PH_domain"/>
</dbReference>
<dbReference type="GO" id="GO:0042147">
    <property type="term" value="P:retrograde transport, endosome to Golgi"/>
    <property type="evidence" value="ECO:0007669"/>
    <property type="project" value="UniProtKB-UniRule"/>
</dbReference>
<dbReference type="SMART" id="SM00233">
    <property type="entry name" value="PH"/>
    <property type="match status" value="1"/>
</dbReference>
<name>A0A8T0AW68_SILME</name>
<dbReference type="GO" id="GO:0005829">
    <property type="term" value="C:cytosol"/>
    <property type="evidence" value="ECO:0007669"/>
    <property type="project" value="GOC"/>
</dbReference>
<keyword evidence="1" id="KW-0968">Cytoplasmic vesicle</keyword>
<dbReference type="GO" id="GO:0005802">
    <property type="term" value="C:trans-Golgi network"/>
    <property type="evidence" value="ECO:0007669"/>
    <property type="project" value="UniProtKB-UniRule"/>
</dbReference>
<dbReference type="PANTHER" id="PTHR22902:SF17">
    <property type="entry name" value="SESQUIPEDALIAN-1"/>
    <property type="match status" value="1"/>
</dbReference>